<dbReference type="SUPFAM" id="SSF57850">
    <property type="entry name" value="RING/U-box"/>
    <property type="match status" value="1"/>
</dbReference>
<name>A0A196SC12_BLAHN</name>
<feature type="repeat" description="CHCR" evidence="3">
    <location>
        <begin position="559"/>
        <end position="707"/>
    </location>
</feature>
<dbReference type="SMART" id="SM00299">
    <property type="entry name" value="CLH"/>
    <property type="match status" value="1"/>
</dbReference>
<dbReference type="EMBL" id="LXWW01000346">
    <property type="protein sequence ID" value="OAO13652.1"/>
    <property type="molecule type" value="Genomic_DNA"/>
</dbReference>
<dbReference type="InterPro" id="IPR011990">
    <property type="entry name" value="TPR-like_helical_dom_sf"/>
</dbReference>
<dbReference type="InterPro" id="IPR057780">
    <property type="entry name" value="Beta-prop_Vps41"/>
</dbReference>
<dbReference type="InterPro" id="IPR000547">
    <property type="entry name" value="Clathrin_H-chain/VPS_repeat"/>
</dbReference>
<dbReference type="Proteomes" id="UP000078348">
    <property type="component" value="Unassembled WGS sequence"/>
</dbReference>
<dbReference type="AlphaFoldDB" id="A0A196SC12"/>
<feature type="domain" description="Vps41 beta-propeller" evidence="4">
    <location>
        <begin position="16"/>
        <end position="316"/>
    </location>
</feature>
<dbReference type="Gene3D" id="2.130.10.10">
    <property type="entry name" value="YVTN repeat-like/Quinoprotein amine dehydrogenase"/>
    <property type="match status" value="1"/>
</dbReference>
<evidence type="ECO:0000313" key="5">
    <source>
        <dbReference type="EMBL" id="OAO13652.1"/>
    </source>
</evidence>
<dbReference type="SUPFAM" id="SSF50978">
    <property type="entry name" value="WD40 repeat-like"/>
    <property type="match status" value="1"/>
</dbReference>
<proteinExistence type="predicted"/>
<dbReference type="GO" id="GO:0005770">
    <property type="term" value="C:late endosome"/>
    <property type="evidence" value="ECO:0007669"/>
    <property type="project" value="TreeGrafter"/>
</dbReference>
<dbReference type="InterPro" id="IPR015943">
    <property type="entry name" value="WD40/YVTN_repeat-like_dom_sf"/>
</dbReference>
<dbReference type="Pfam" id="PF23411">
    <property type="entry name" value="Beta-prop_Vps41"/>
    <property type="match status" value="1"/>
</dbReference>
<dbReference type="GO" id="GO:0006623">
    <property type="term" value="P:protein targeting to vacuole"/>
    <property type="evidence" value="ECO:0007669"/>
    <property type="project" value="InterPro"/>
</dbReference>
<evidence type="ECO:0000256" key="2">
    <source>
        <dbReference type="ARBA" id="ARBA00022927"/>
    </source>
</evidence>
<keyword evidence="6" id="KW-1185">Reference proteome</keyword>
<evidence type="ECO:0000259" key="4">
    <source>
        <dbReference type="Pfam" id="PF23411"/>
    </source>
</evidence>
<dbReference type="PANTHER" id="PTHR12616">
    <property type="entry name" value="VACUOLAR PROTEIN SORTING VPS41"/>
    <property type="match status" value="1"/>
</dbReference>
<protein>
    <submittedName>
        <fullName evidence="5">RING zinc finger-containing protein</fullName>
    </submittedName>
</protein>
<accession>A0A196SC12</accession>
<keyword evidence="2" id="KW-0653">Protein transport</keyword>
<evidence type="ECO:0000256" key="3">
    <source>
        <dbReference type="PROSITE-ProRule" id="PRU01006"/>
    </source>
</evidence>
<dbReference type="Pfam" id="PF23556">
    <property type="entry name" value="TPR_Vps41"/>
    <property type="match status" value="1"/>
</dbReference>
<keyword evidence="1" id="KW-0813">Transport</keyword>
<evidence type="ECO:0000313" key="6">
    <source>
        <dbReference type="Proteomes" id="UP000078348"/>
    </source>
</evidence>
<dbReference type="PROSITE" id="PS50236">
    <property type="entry name" value="CHCR"/>
    <property type="match status" value="1"/>
</dbReference>
<sequence>MSENESQLSDSSEPFLNYARLQDDVETQSETEEFTCIGIHERYIAVGTNSGKILLFNGKNKLFKVFKSHVGRVNAISIDKSGDTIASAGEDGFVYVQILSENNRIQHKYTTAIRALRLDPSSKDKVFVCGGLKGQVILNKKSWFSYQDMVIHENEGPISTIAFAYPFVAWCNEYGTKVYNVEQESSVTYVPKPEDVPSTNEIKPKLCWYGNSRLVIGWGEVLTSVQLNFKSPATGNRIWFGEQGAVFRVGFWINGVAIFDADRVSLLAYNKAEGIEPPSIHVVSLRSGESESEECLPIRDFETLAPADYQFEWDATAPSSAPQPVFLLAPRMIVRVTPRSQQDHIDWAVAHHDFPAAIAIAERSPEFSAQYRQALKEQHLDYLFAQRAIPQAAAICPAYCGKDAQMWERWIARFNGIQKLQLLLPYIPLNEPRLPLPVYTLVLNYVLYNDVKAFLGLIRAWPRPLGNSADLYDPKGLVSLLEQMKASKPEPAVQEALALLYEMTGDVDRAIACYLEGSLTNVADAPVFEWVEKYEKVAAVAQKALVLFRLSSKQAATLFVNHMEEVPPQSVVKQLQAEPRFQEAYLHELFCTHTSEYNTEEFKSLHALQLDLLVQFDSPDLLFFLETSQEYDVPTALNRCLHSATPHTREVIYLYSRLGDTSRALQMIVQDLGDVDMALEFVQKWKDRDLWDDLVRYSIVKPAFVGALLDRAGEYINATTLIECIPEGMEIPQLKEKLIHVLGNYSLELELRQGCNTILTSDMAELYERLVKKKMAGIRLNPDAVCTICQQELFQIRKATRTCPPPAVVAFHCSHLYHRSCLEHVCARFDNVKEGEKVKLRCIRCESGEAHEDGVHESQDAVEMAFELQEESESE</sequence>
<dbReference type="GO" id="GO:0034058">
    <property type="term" value="P:endosomal vesicle fusion"/>
    <property type="evidence" value="ECO:0007669"/>
    <property type="project" value="TreeGrafter"/>
</dbReference>
<dbReference type="STRING" id="478820.A0A196SC12"/>
<dbReference type="InterPro" id="IPR036322">
    <property type="entry name" value="WD40_repeat_dom_sf"/>
</dbReference>
<dbReference type="Gene3D" id="1.25.40.10">
    <property type="entry name" value="Tetratricopeptide repeat domain"/>
    <property type="match status" value="1"/>
</dbReference>
<organism evidence="5 6">
    <name type="scientific">Blastocystis sp. subtype 1 (strain ATCC 50177 / NandII)</name>
    <dbReference type="NCBI Taxonomy" id="478820"/>
    <lineage>
        <taxon>Eukaryota</taxon>
        <taxon>Sar</taxon>
        <taxon>Stramenopiles</taxon>
        <taxon>Bigyra</taxon>
        <taxon>Opalozoa</taxon>
        <taxon>Opalinata</taxon>
        <taxon>Blastocystidae</taxon>
        <taxon>Blastocystis</taxon>
    </lineage>
</organism>
<dbReference type="InterPro" id="IPR045111">
    <property type="entry name" value="Vps41/Vps8"/>
</dbReference>
<gene>
    <name evidence="5" type="ORF">AV274_4626</name>
</gene>
<evidence type="ECO:0000256" key="1">
    <source>
        <dbReference type="ARBA" id="ARBA00022448"/>
    </source>
</evidence>
<reference evidence="5 6" key="1">
    <citation type="submission" date="2016-05" db="EMBL/GenBank/DDBJ databases">
        <title>Nuclear genome of Blastocystis sp. subtype 1 NandII.</title>
        <authorList>
            <person name="Gentekaki E."/>
            <person name="Curtis B."/>
            <person name="Stairs C."/>
            <person name="Eme L."/>
            <person name="Herman E."/>
            <person name="Klimes V."/>
            <person name="Arias M.C."/>
            <person name="Elias M."/>
            <person name="Hilliou F."/>
            <person name="Klute M."/>
            <person name="Malik S.-B."/>
            <person name="Pightling A."/>
            <person name="Rachubinski R."/>
            <person name="Salas D."/>
            <person name="Schlacht A."/>
            <person name="Suga H."/>
            <person name="Archibald J."/>
            <person name="Ball S.G."/>
            <person name="Clark G."/>
            <person name="Dacks J."/>
            <person name="Van Der Giezen M."/>
            <person name="Tsaousis A."/>
            <person name="Roger A."/>
        </authorList>
    </citation>
    <scope>NUCLEOTIDE SEQUENCE [LARGE SCALE GENOMIC DNA]</scope>
    <source>
        <strain evidence="6">ATCC 50177 / NandII</strain>
    </source>
</reference>
<dbReference type="GO" id="GO:0030897">
    <property type="term" value="C:HOPS complex"/>
    <property type="evidence" value="ECO:0007669"/>
    <property type="project" value="TreeGrafter"/>
</dbReference>
<dbReference type="PANTHER" id="PTHR12616:SF1">
    <property type="entry name" value="VACUOLAR PROTEIN SORTING-ASSOCIATED PROTEIN 41 HOMOLOG"/>
    <property type="match status" value="1"/>
</dbReference>
<comment type="caution">
    <text evidence="5">The sequence shown here is derived from an EMBL/GenBank/DDBJ whole genome shotgun (WGS) entry which is preliminary data.</text>
</comment>
<dbReference type="OrthoDB" id="244107at2759"/>